<dbReference type="InterPro" id="IPR057670">
    <property type="entry name" value="SH3_retrovirus"/>
</dbReference>
<feature type="domain" description="Reverse transcriptase Ty1/copia-type" evidence="2">
    <location>
        <begin position="619"/>
        <end position="741"/>
    </location>
</feature>
<dbReference type="PANTHER" id="PTHR11439:SF500">
    <property type="entry name" value="RNA-DIRECTED DNA POLYMERASE"/>
    <property type="match status" value="1"/>
</dbReference>
<sequence length="971" mass="108577">MITRGMAAGGSSLSSRKAYACQMHNILVTQKTSKTPRLEDVPITFSEEDARGAFYSHDDALVISLKIFGYSTRHVLIDNGSSADIIYLSAFQQMKIGKDQLRPIETESSNRSHPYSKPIQFLASLMARRSVLLSFYRPAKVLQANPSYQQWISRDQGLLTLINSTLSPTALSLVVGQTTAHGVWSILEKRYTSASSTTIRTRNDATNFEDIHVLLITEEQSLKSSIDLSKDHPHMAMMANANRNNTMFASQGNRGRGRNNFNCGRGRNFNNNNSGRGGYNPSRGNSNHSGGFNGNFTPSPNQSYIQRPSCQICGKIGHAALDYYHCIDYAYQGKQPSSKLTAMAATSNAQHSDQSYWISNTDATDHFTPNLFTIPEHQEYTGSDQATVDYHLPRAICLLHGSNSSIIVPHMTSFVLLGVYVALFSIHTTPHKLQPRSVECVFLGYATSAKGYLCYDPLSHKYYTSRHVTITESIFPFQRSSQPPTPSNISPSWLHTNLYFHSCPFTSIFGTGPTTSILGFAPLPTPFFTQDSTESSPNPPIPNSPAPPITPIEQSPVPSPIASVPSVPLPTSCHPMQTHSNCMPNTLQWQDTMLSEFQALQRQETWTLVPSSPQQMAFIGMDFDETFSPVVKPATVCLVLSIAAQQNWSLRQLYVSNAFLHGCLKETIYMEQPPGNINPAFPHHICKLKNDLYGLKQAPRAWFERFTLHLLTIGFTPSLADPSLFLYRHGTTVMFLLLYIEYCSSGFFVHQWKYASNLLQKFNISTCKACSTPFVSLSRLRKDEGIPLSYPTPFRSMVGGLQYLTFTRHDLSFAGTLDHGLTFRPDPLSHTAFTDSSWAGDPMDRRNNPQCRDPQLKQEYHALANCTADLAWVRMVLKDLGIFLATPPIIWCDNLSALDLASNPVFHARTKHVEVDYHFIREKVVNKDIQFHHISIDDQLADILTKALPSPRFLYLRNKLMPPLRHSFAGG</sequence>
<feature type="compositionally biased region" description="Pro residues" evidence="1">
    <location>
        <begin position="537"/>
        <end position="550"/>
    </location>
</feature>
<gene>
    <name evidence="4" type="ORF">FSB_LOCUS41607</name>
</gene>
<feature type="compositionally biased region" description="Low complexity" evidence="1">
    <location>
        <begin position="252"/>
        <end position="296"/>
    </location>
</feature>
<proteinExistence type="predicted"/>
<organism evidence="4">
    <name type="scientific">Fagus sylvatica</name>
    <name type="common">Beechnut</name>
    <dbReference type="NCBI Taxonomy" id="28930"/>
    <lineage>
        <taxon>Eukaryota</taxon>
        <taxon>Viridiplantae</taxon>
        <taxon>Streptophyta</taxon>
        <taxon>Embryophyta</taxon>
        <taxon>Tracheophyta</taxon>
        <taxon>Spermatophyta</taxon>
        <taxon>Magnoliopsida</taxon>
        <taxon>eudicotyledons</taxon>
        <taxon>Gunneridae</taxon>
        <taxon>Pentapetalae</taxon>
        <taxon>rosids</taxon>
        <taxon>fabids</taxon>
        <taxon>Fagales</taxon>
        <taxon>Fagaceae</taxon>
        <taxon>Fagus</taxon>
    </lineage>
</organism>
<reference evidence="4" key="1">
    <citation type="submission" date="2018-02" db="EMBL/GenBank/DDBJ databases">
        <authorList>
            <person name="Cohen D.B."/>
            <person name="Kent A.D."/>
        </authorList>
    </citation>
    <scope>NUCLEOTIDE SEQUENCE</scope>
</reference>
<protein>
    <submittedName>
        <fullName evidence="4">Uncharacterized protein</fullName>
    </submittedName>
</protein>
<evidence type="ECO:0000256" key="1">
    <source>
        <dbReference type="SAM" id="MobiDB-lite"/>
    </source>
</evidence>
<dbReference type="Pfam" id="PF07727">
    <property type="entry name" value="RVT_2"/>
    <property type="match status" value="1"/>
</dbReference>
<feature type="compositionally biased region" description="Low complexity" evidence="1">
    <location>
        <begin position="551"/>
        <end position="561"/>
    </location>
</feature>
<dbReference type="CDD" id="cd09272">
    <property type="entry name" value="RNase_HI_RT_Ty1"/>
    <property type="match status" value="1"/>
</dbReference>
<accession>A0A2N9HP43</accession>
<dbReference type="PANTHER" id="PTHR11439">
    <property type="entry name" value="GAG-POL-RELATED RETROTRANSPOSON"/>
    <property type="match status" value="1"/>
</dbReference>
<evidence type="ECO:0000259" key="2">
    <source>
        <dbReference type="Pfam" id="PF07727"/>
    </source>
</evidence>
<feature type="region of interest" description="Disordered" evidence="1">
    <location>
        <begin position="528"/>
        <end position="561"/>
    </location>
</feature>
<dbReference type="Pfam" id="PF25597">
    <property type="entry name" value="SH3_retrovirus"/>
    <property type="match status" value="1"/>
</dbReference>
<evidence type="ECO:0000259" key="3">
    <source>
        <dbReference type="Pfam" id="PF25597"/>
    </source>
</evidence>
<feature type="region of interest" description="Disordered" evidence="1">
    <location>
        <begin position="252"/>
        <end position="300"/>
    </location>
</feature>
<dbReference type="InterPro" id="IPR013103">
    <property type="entry name" value="RVT_2"/>
</dbReference>
<dbReference type="EMBL" id="OIVN01003811">
    <property type="protein sequence ID" value="SPD13725.1"/>
    <property type="molecule type" value="Genomic_DNA"/>
</dbReference>
<dbReference type="AlphaFoldDB" id="A0A2N9HP43"/>
<name>A0A2N9HP43_FAGSY</name>
<feature type="domain" description="Retroviral polymerase SH3-like" evidence="3">
    <location>
        <begin position="428"/>
        <end position="481"/>
    </location>
</feature>
<evidence type="ECO:0000313" key="4">
    <source>
        <dbReference type="EMBL" id="SPD13725.1"/>
    </source>
</evidence>